<dbReference type="CTD" id="9815302"/>
<dbReference type="AlphaFoldDB" id="A0A6A5GIE2"/>
<feature type="domain" description="DUF38" evidence="1">
    <location>
        <begin position="208"/>
        <end position="332"/>
    </location>
</feature>
<dbReference type="InterPro" id="IPR002900">
    <property type="entry name" value="DUF38/FTH_CAE_spp"/>
</dbReference>
<dbReference type="EMBL" id="WUAV01000005">
    <property type="protein sequence ID" value="KAF1754456.1"/>
    <property type="molecule type" value="Genomic_DNA"/>
</dbReference>
<evidence type="ECO:0000259" key="2">
    <source>
        <dbReference type="Pfam" id="PF17906"/>
    </source>
</evidence>
<evidence type="ECO:0000313" key="4">
    <source>
        <dbReference type="Proteomes" id="UP000483820"/>
    </source>
</evidence>
<organism evidence="3 4">
    <name type="scientific">Caenorhabditis remanei</name>
    <name type="common">Caenorhabditis vulgaris</name>
    <dbReference type="NCBI Taxonomy" id="31234"/>
    <lineage>
        <taxon>Eukaryota</taxon>
        <taxon>Metazoa</taxon>
        <taxon>Ecdysozoa</taxon>
        <taxon>Nematoda</taxon>
        <taxon>Chromadorea</taxon>
        <taxon>Rhabditida</taxon>
        <taxon>Rhabditina</taxon>
        <taxon>Rhabditomorpha</taxon>
        <taxon>Rhabditoidea</taxon>
        <taxon>Rhabditidae</taxon>
        <taxon>Peloderinae</taxon>
        <taxon>Caenorhabditis</taxon>
    </lineage>
</organism>
<comment type="caution">
    <text evidence="3">The sequence shown here is derived from an EMBL/GenBank/DDBJ whole genome shotgun (WGS) entry which is preliminary data.</text>
</comment>
<dbReference type="Pfam" id="PF17906">
    <property type="entry name" value="HTH_48"/>
    <property type="match status" value="2"/>
</dbReference>
<dbReference type="KEGG" id="crq:GCK72_021019"/>
<dbReference type="Proteomes" id="UP000483820">
    <property type="component" value="Chromosome V"/>
</dbReference>
<reference evidence="3 4" key="1">
    <citation type="submission" date="2019-12" db="EMBL/GenBank/DDBJ databases">
        <title>Chromosome-level assembly of the Caenorhabditis remanei genome.</title>
        <authorList>
            <person name="Teterina A.A."/>
            <person name="Willis J.H."/>
            <person name="Phillips P.C."/>
        </authorList>
    </citation>
    <scope>NUCLEOTIDE SEQUENCE [LARGE SCALE GENOMIC DNA]</scope>
    <source>
        <strain evidence="3 4">PX506</strain>
        <tissue evidence="3">Whole organism</tissue>
    </source>
</reference>
<sequence>MEIPKNNPTAIGACIIYQLHKRNSCQEAYQKFCAVFGSDSVDFESFSYYFSQFLRGNLDINYNRGISKNQKLVDILKNDPTTLRACILYENAQSQSFVDAHKDFCDTIKSDFVKMEDFECYWDAGNKKKENPDPLPKTPPSTKLEYDLLDIYIGDNFVKLDADGIVQTFDKTDHLIDAFEELKLFSENAEIQEIRLYLNLISEKEDVELFHSIFKKSIFLAKSVYIKTFYTSQASSILKFFDSKKLGNFEIQCSEHDGRVHSFFEMEYFRKVKNVSLRDFGVFDSTHLDYFHHFDSFEIRIISISASKIVRLRDALSKSANFKTCCILSGDRDFDVVSVGRALGTAHHDENHWHMTYRHLIDGVDGFLVFEIYRTFITVNKIC</sequence>
<name>A0A6A5GIE2_CAERE</name>
<dbReference type="PANTHER" id="PTHR23015:SF4">
    <property type="entry name" value="DUF38 DOMAIN-CONTAINING PROTEIN-RELATED"/>
    <property type="match status" value="1"/>
</dbReference>
<feature type="domain" description="Mos1 transposase HTH" evidence="2">
    <location>
        <begin position="8"/>
        <end position="57"/>
    </location>
</feature>
<dbReference type="InterPro" id="IPR041426">
    <property type="entry name" value="Mos1_HTH"/>
</dbReference>
<dbReference type="InterPro" id="IPR040161">
    <property type="entry name" value="FB224"/>
</dbReference>
<dbReference type="GeneID" id="9815302"/>
<dbReference type="GO" id="GO:0045087">
    <property type="term" value="P:innate immune response"/>
    <property type="evidence" value="ECO:0007669"/>
    <property type="project" value="TreeGrafter"/>
</dbReference>
<dbReference type="RefSeq" id="XP_053582861.1">
    <property type="nucleotide sequence ID" value="XM_053733948.1"/>
</dbReference>
<evidence type="ECO:0008006" key="5">
    <source>
        <dbReference type="Google" id="ProtNLM"/>
    </source>
</evidence>
<feature type="domain" description="Mos1 transposase HTH" evidence="2">
    <location>
        <begin position="81"/>
        <end position="121"/>
    </location>
</feature>
<protein>
    <recommendedName>
        <fullName evidence="5">DUF38 domain-containing protein</fullName>
    </recommendedName>
</protein>
<dbReference type="Pfam" id="PF01827">
    <property type="entry name" value="FTH"/>
    <property type="match status" value="1"/>
</dbReference>
<evidence type="ECO:0000313" key="3">
    <source>
        <dbReference type="EMBL" id="KAF1754456.1"/>
    </source>
</evidence>
<evidence type="ECO:0000259" key="1">
    <source>
        <dbReference type="Pfam" id="PF01827"/>
    </source>
</evidence>
<gene>
    <name evidence="3" type="ORF">GCK72_021019</name>
</gene>
<dbReference type="PANTHER" id="PTHR23015">
    <property type="entry name" value="UNCHARACTERIZED C.ELEGANS PROTEIN"/>
    <property type="match status" value="1"/>
</dbReference>
<proteinExistence type="predicted"/>
<accession>A0A6A5GIE2</accession>